<keyword evidence="4 5" id="KW-0472">Membrane</keyword>
<dbReference type="PANTHER" id="PTHR43027:SF2">
    <property type="entry name" value="TRANSPORT PERMEASE PROTEIN"/>
    <property type="match status" value="1"/>
</dbReference>
<dbReference type="InterPro" id="IPR013525">
    <property type="entry name" value="ABC2_TM"/>
</dbReference>
<feature type="transmembrane region" description="Helical" evidence="5">
    <location>
        <begin position="38"/>
        <end position="67"/>
    </location>
</feature>
<sequence>MIASAAPVVGIVSLAMSFSDLKETIIYKRISLLPLKPWIFVASIISFYTILIWLSGLWIFLFSLIWYKQLPLVTINFGYIILGMIFLSIICSSLGLIVATITKDYKSANAISMLFYLPPAFISGMYLPISIIIKSEALRIIAITMPFSYPVSLINYGWNSKQSLLFNQPIYVFILISLGIAILFVSLAIITFKFRKKN</sequence>
<feature type="transmembrane region" description="Helical" evidence="5">
    <location>
        <begin position="113"/>
        <end position="133"/>
    </location>
</feature>
<dbReference type="GO" id="GO:0140359">
    <property type="term" value="F:ABC-type transporter activity"/>
    <property type="evidence" value="ECO:0007669"/>
    <property type="project" value="InterPro"/>
</dbReference>
<feature type="transmembrane region" description="Helical" evidence="5">
    <location>
        <begin position="79"/>
        <end position="101"/>
    </location>
</feature>
<keyword evidence="3 5" id="KW-1133">Transmembrane helix</keyword>
<dbReference type="Pfam" id="PF01061">
    <property type="entry name" value="ABC2_membrane"/>
    <property type="match status" value="1"/>
</dbReference>
<dbReference type="InterPro" id="IPR052902">
    <property type="entry name" value="ABC-2_transporter"/>
</dbReference>
<dbReference type="eggNOG" id="ENOG502ZWPH">
    <property type="taxonomic scope" value="Bacteria"/>
</dbReference>
<keyword evidence="8" id="KW-1185">Reference proteome</keyword>
<accession>N9VD14</accession>
<dbReference type="STRING" id="1188233.MAU_0080"/>
<reference evidence="7 8" key="1">
    <citation type="journal article" date="2013" name="Genome Announc.">
        <title>Draft Genome Sequences of Mycoplasma auris and Mycoplasma yeatsii, Two Species of the Ear Canal of Caprinae.</title>
        <authorList>
            <person name="Dordet-Frisoni E."/>
            <person name="Baranowski E."/>
            <person name="Barre A."/>
            <person name="Blanchard A."/>
            <person name="Breton M."/>
            <person name="Couture C."/>
            <person name="Dupuy V."/>
            <person name="Gaurivaud P."/>
            <person name="Jacob D."/>
            <person name="Lemaitre C."/>
            <person name="Manso-Silvan L."/>
            <person name="Nikolski M."/>
            <person name="Nouvel L.X."/>
            <person name="Poumarat F."/>
            <person name="Sirand-Pugnet P."/>
            <person name="Thebault P."/>
            <person name="Theil S."/>
            <person name="Thiaucourt F."/>
            <person name="Citti C."/>
            <person name="Tardy F."/>
        </authorList>
    </citation>
    <scope>NUCLEOTIDE SEQUENCE [LARGE SCALE GENOMIC DNA]</scope>
    <source>
        <strain evidence="7 8">15026</strain>
    </source>
</reference>
<comment type="subcellular location">
    <subcellularLocation>
        <location evidence="1">Membrane</location>
        <topology evidence="1">Multi-pass membrane protein</topology>
    </subcellularLocation>
</comment>
<evidence type="ECO:0000256" key="5">
    <source>
        <dbReference type="SAM" id="Phobius"/>
    </source>
</evidence>
<evidence type="ECO:0000256" key="3">
    <source>
        <dbReference type="ARBA" id="ARBA00022989"/>
    </source>
</evidence>
<evidence type="ECO:0000259" key="6">
    <source>
        <dbReference type="Pfam" id="PF01061"/>
    </source>
</evidence>
<dbReference type="RefSeq" id="WP_004422988.1">
    <property type="nucleotide sequence ID" value="NZ_AORI01000001.1"/>
</dbReference>
<evidence type="ECO:0000313" key="8">
    <source>
        <dbReference type="Proteomes" id="UP000013131"/>
    </source>
</evidence>
<name>N9VD14_9BACT</name>
<dbReference type="PANTHER" id="PTHR43027">
    <property type="entry name" value="DOXORUBICIN RESISTANCE ABC TRANSPORTER PERMEASE PROTEIN DRRC-RELATED"/>
    <property type="match status" value="1"/>
</dbReference>
<dbReference type="EMBL" id="AORI01000001">
    <property type="protein sequence ID" value="ENY69296.1"/>
    <property type="molecule type" value="Genomic_DNA"/>
</dbReference>
<evidence type="ECO:0000256" key="1">
    <source>
        <dbReference type="ARBA" id="ARBA00004141"/>
    </source>
</evidence>
<feature type="domain" description="ABC-2 type transporter transmembrane" evidence="6">
    <location>
        <begin position="14"/>
        <end position="154"/>
    </location>
</feature>
<dbReference type="AlphaFoldDB" id="N9VD14"/>
<protein>
    <recommendedName>
        <fullName evidence="6">ABC-2 type transporter transmembrane domain-containing protein</fullName>
    </recommendedName>
</protein>
<comment type="caution">
    <text evidence="7">The sequence shown here is derived from an EMBL/GenBank/DDBJ whole genome shotgun (WGS) entry which is preliminary data.</text>
</comment>
<evidence type="ECO:0000313" key="7">
    <source>
        <dbReference type="EMBL" id="ENY69296.1"/>
    </source>
</evidence>
<evidence type="ECO:0000256" key="2">
    <source>
        <dbReference type="ARBA" id="ARBA00022692"/>
    </source>
</evidence>
<keyword evidence="2 5" id="KW-0812">Transmembrane</keyword>
<evidence type="ECO:0000256" key="4">
    <source>
        <dbReference type="ARBA" id="ARBA00023136"/>
    </source>
</evidence>
<gene>
    <name evidence="7" type="ORF">MAU_0080</name>
</gene>
<feature type="transmembrane region" description="Helical" evidence="5">
    <location>
        <begin position="140"/>
        <end position="158"/>
    </location>
</feature>
<dbReference type="GO" id="GO:0016020">
    <property type="term" value="C:membrane"/>
    <property type="evidence" value="ECO:0007669"/>
    <property type="project" value="UniProtKB-SubCell"/>
</dbReference>
<proteinExistence type="predicted"/>
<organism evidence="7 8">
    <name type="scientific">Metamycoplasma auris 15026</name>
    <dbReference type="NCBI Taxonomy" id="1188233"/>
    <lineage>
        <taxon>Bacteria</taxon>
        <taxon>Bacillati</taxon>
        <taxon>Mycoplasmatota</taxon>
        <taxon>Mycoplasmoidales</taxon>
        <taxon>Metamycoplasmataceae</taxon>
        <taxon>Metamycoplasma</taxon>
    </lineage>
</organism>
<dbReference type="PATRIC" id="fig|1188233.3.peg.8"/>
<feature type="transmembrane region" description="Helical" evidence="5">
    <location>
        <begin position="170"/>
        <end position="192"/>
    </location>
</feature>
<dbReference type="Proteomes" id="UP000013131">
    <property type="component" value="Unassembled WGS sequence"/>
</dbReference>